<keyword evidence="2" id="KW-1185">Reference proteome</keyword>
<sequence length="277" mass="30608">MNVYAIGASQNIGYHTAVRLLEKGATVTFLVRRPTAFDGNDTMQHFLREGKARLVQGDALKLEDVARGWAEAQAASASGDVDVALFSVGGALKIDWLFRGTINPHNLCSLAILNLLRTLPATLRSPDRQPKFVVVSTTGATRSSHARLPFLMRLFYNQLLTQPHVDKFNVERVLAYADGARWEDGGYRADILPASWQDAEGMPTRGELKHVLVVRPAFLTNGPAKGDVKGSGAYRVVEDERGSEGYTISRKDVAHFIVEQGLAEWERWEGKRVTVAY</sequence>
<comment type="caution">
    <text evidence="1">The sequence shown here is derived from an EMBL/GenBank/DDBJ whole genome shotgun (WGS) entry which is preliminary data.</text>
</comment>
<organism evidence="1 2">
    <name type="scientific">Phanerochaete sordida</name>
    <dbReference type="NCBI Taxonomy" id="48140"/>
    <lineage>
        <taxon>Eukaryota</taxon>
        <taxon>Fungi</taxon>
        <taxon>Dikarya</taxon>
        <taxon>Basidiomycota</taxon>
        <taxon>Agaricomycotina</taxon>
        <taxon>Agaricomycetes</taxon>
        <taxon>Polyporales</taxon>
        <taxon>Phanerochaetaceae</taxon>
        <taxon>Phanerochaete</taxon>
    </lineage>
</organism>
<name>A0A9P3GQA7_9APHY</name>
<dbReference type="PANTHER" id="PTHR15020">
    <property type="entry name" value="FLAVIN REDUCTASE-RELATED"/>
    <property type="match status" value="1"/>
</dbReference>
<proteinExistence type="predicted"/>
<evidence type="ECO:0000313" key="2">
    <source>
        <dbReference type="Proteomes" id="UP000703269"/>
    </source>
</evidence>
<protein>
    <submittedName>
        <fullName evidence="1">SDR family oxidoreductase</fullName>
    </submittedName>
</protein>
<reference evidence="1 2" key="1">
    <citation type="submission" date="2021-08" db="EMBL/GenBank/DDBJ databases">
        <title>Draft Genome Sequence of Phanerochaete sordida strain YK-624.</title>
        <authorList>
            <person name="Mori T."/>
            <person name="Dohra H."/>
            <person name="Suzuki T."/>
            <person name="Kawagishi H."/>
            <person name="Hirai H."/>
        </authorList>
    </citation>
    <scope>NUCLEOTIDE SEQUENCE [LARGE SCALE GENOMIC DNA]</scope>
    <source>
        <strain evidence="1 2">YK-624</strain>
    </source>
</reference>
<dbReference type="EMBL" id="BPQB01000101">
    <property type="protein sequence ID" value="GJE99128.1"/>
    <property type="molecule type" value="Genomic_DNA"/>
</dbReference>
<dbReference type="AlphaFoldDB" id="A0A9P3GQA7"/>
<dbReference type="SUPFAM" id="SSF51735">
    <property type="entry name" value="NAD(P)-binding Rossmann-fold domains"/>
    <property type="match status" value="1"/>
</dbReference>
<dbReference type="Proteomes" id="UP000703269">
    <property type="component" value="Unassembled WGS sequence"/>
</dbReference>
<evidence type="ECO:0000313" key="1">
    <source>
        <dbReference type="EMBL" id="GJE99128.1"/>
    </source>
</evidence>
<dbReference type="Gene3D" id="3.40.50.720">
    <property type="entry name" value="NAD(P)-binding Rossmann-like Domain"/>
    <property type="match status" value="1"/>
</dbReference>
<gene>
    <name evidence="1" type="ORF">PsYK624_153740</name>
</gene>
<accession>A0A9P3GQA7</accession>
<dbReference type="PANTHER" id="PTHR15020:SF50">
    <property type="entry name" value="UPF0659 PROTEIN YMR090W"/>
    <property type="match status" value="1"/>
</dbReference>
<dbReference type="InterPro" id="IPR036291">
    <property type="entry name" value="NAD(P)-bd_dom_sf"/>
</dbReference>
<dbReference type="OrthoDB" id="63935at2759"/>